<gene>
    <name evidence="4" type="ORF">Q760_18020</name>
</gene>
<dbReference type="GO" id="GO:0016791">
    <property type="term" value="F:phosphatase activity"/>
    <property type="evidence" value="ECO:0007669"/>
    <property type="project" value="TreeGrafter"/>
</dbReference>
<dbReference type="InterPro" id="IPR001932">
    <property type="entry name" value="PPM-type_phosphatase-like_dom"/>
</dbReference>
<dbReference type="Pfam" id="PF01590">
    <property type="entry name" value="GAF"/>
    <property type="match status" value="1"/>
</dbReference>
<evidence type="ECO:0000256" key="1">
    <source>
        <dbReference type="ARBA" id="ARBA00022801"/>
    </source>
</evidence>
<dbReference type="EMBL" id="AXNT01000090">
    <property type="protein sequence ID" value="KGM01674.1"/>
    <property type="molecule type" value="Genomic_DNA"/>
</dbReference>
<dbReference type="InterPro" id="IPR052016">
    <property type="entry name" value="Bact_Sigma-Reg"/>
</dbReference>
<dbReference type="InterPro" id="IPR029016">
    <property type="entry name" value="GAF-like_dom_sf"/>
</dbReference>
<dbReference type="Pfam" id="PF13185">
    <property type="entry name" value="GAF_2"/>
    <property type="match status" value="1"/>
</dbReference>
<feature type="domain" description="PPM-type phosphatase" evidence="3">
    <location>
        <begin position="363"/>
        <end position="580"/>
    </location>
</feature>
<dbReference type="Gene3D" id="3.30.450.40">
    <property type="match status" value="2"/>
</dbReference>
<evidence type="ECO:0000313" key="4">
    <source>
        <dbReference type="EMBL" id="KGM01674.1"/>
    </source>
</evidence>
<organism evidence="4 5">
    <name type="scientific">Cellulomonas cellasea DSM 20118</name>
    <dbReference type="NCBI Taxonomy" id="1408250"/>
    <lineage>
        <taxon>Bacteria</taxon>
        <taxon>Bacillati</taxon>
        <taxon>Actinomycetota</taxon>
        <taxon>Actinomycetes</taxon>
        <taxon>Micrococcales</taxon>
        <taxon>Cellulomonadaceae</taxon>
        <taxon>Cellulomonas</taxon>
    </lineage>
</organism>
<dbReference type="PANTHER" id="PTHR43156:SF2">
    <property type="entry name" value="STAGE II SPORULATION PROTEIN E"/>
    <property type="match status" value="1"/>
</dbReference>
<sequence>MTQLYPASLLPGSALLPARRDESFERFARVAQRHLGVPVALISLVSQEGQVYPGAAGLPPDIDESRHTPLTHSFCKYVVADRSPLIVDDARRVALLRDNPAIPELDVIAYAGYPLLDDTNAVVGSMCVIDHVPRRWTADELALLEDLAAACSSELRLRGERERARRSQQQATLAYRQAGLLLLVSDAFQDVLTVDDVAATSARVADTGLGATMSGIALLDADGRGLTYTTIERFTDDFDPRWQHARIDEDRPIAHVARTHEPLFFRDNADLVAQFPSMARPGTREAGASAVLPLVSGQELLGVLTLGWRLPREFDEGNRTIKNALAAYTAQALQRAQLLEQRRDVARTLQDAMLTALPDPPHLRLGAHYLPAGRADRVGGDWYDAIELPDGGVALMVGDVTGHDMDAAARMGQLRSTLRAFAWDHPDTPSSWLTRLDRAIEGLGLGTIATALVGRVDPDPATGAHRFTWSSAGHPAPVLVRPGLQSVALRAPQNDLLLGVDPRTTRHDHTHTLERGDTLLLHTDGLIERRGTSLRDEASALVDAAGRLAHLEPAALVTALAHGLVAGQPADDVVLLAAQVVGRR</sequence>
<feature type="domain" description="GAF" evidence="2">
    <location>
        <begin position="193"/>
        <end position="343"/>
    </location>
</feature>
<dbReference type="STRING" id="1408250.Q760_18020"/>
<dbReference type="RefSeq" id="WP_052104232.1">
    <property type="nucleotide sequence ID" value="NZ_AXNT01000090.1"/>
</dbReference>
<dbReference type="SMART" id="SM00065">
    <property type="entry name" value="GAF"/>
    <property type="match status" value="2"/>
</dbReference>
<dbReference type="Gene3D" id="3.60.40.10">
    <property type="entry name" value="PPM-type phosphatase domain"/>
    <property type="match status" value="1"/>
</dbReference>
<dbReference type="InterPro" id="IPR036457">
    <property type="entry name" value="PPM-type-like_dom_sf"/>
</dbReference>
<feature type="domain" description="GAF" evidence="2">
    <location>
        <begin position="19"/>
        <end position="165"/>
    </location>
</feature>
<proteinExistence type="predicted"/>
<evidence type="ECO:0000313" key="5">
    <source>
        <dbReference type="Proteomes" id="UP000029833"/>
    </source>
</evidence>
<evidence type="ECO:0000259" key="3">
    <source>
        <dbReference type="SMART" id="SM00331"/>
    </source>
</evidence>
<dbReference type="SUPFAM" id="SSF81606">
    <property type="entry name" value="PP2C-like"/>
    <property type="match status" value="1"/>
</dbReference>
<dbReference type="Pfam" id="PF07228">
    <property type="entry name" value="SpoIIE"/>
    <property type="match status" value="1"/>
</dbReference>
<comment type="caution">
    <text evidence="4">The sequence shown here is derived from an EMBL/GenBank/DDBJ whole genome shotgun (WGS) entry which is preliminary data.</text>
</comment>
<dbReference type="InterPro" id="IPR003018">
    <property type="entry name" value="GAF"/>
</dbReference>
<name>A0A0A0B795_9CELL</name>
<keyword evidence="5" id="KW-1185">Reference proteome</keyword>
<dbReference type="AlphaFoldDB" id="A0A0A0B795"/>
<accession>A0A0A0B795</accession>
<reference evidence="4 5" key="1">
    <citation type="submission" date="2013-10" db="EMBL/GenBank/DDBJ databases">
        <authorList>
            <person name="Wang G."/>
            <person name="Zhuang W."/>
        </authorList>
    </citation>
    <scope>NUCLEOTIDE SEQUENCE [LARGE SCALE GENOMIC DNA]</scope>
    <source>
        <strain evidence="4 5">DSM 20118</strain>
    </source>
</reference>
<dbReference type="SUPFAM" id="SSF55781">
    <property type="entry name" value="GAF domain-like"/>
    <property type="match status" value="2"/>
</dbReference>
<keyword evidence="1" id="KW-0378">Hydrolase</keyword>
<dbReference type="SMART" id="SM00331">
    <property type="entry name" value="PP2C_SIG"/>
    <property type="match status" value="1"/>
</dbReference>
<dbReference type="OrthoDB" id="319881at2"/>
<evidence type="ECO:0000259" key="2">
    <source>
        <dbReference type="SMART" id="SM00065"/>
    </source>
</evidence>
<protein>
    <recommendedName>
        <fullName evidence="6">Serine phosphatase</fullName>
    </recommendedName>
</protein>
<evidence type="ECO:0008006" key="6">
    <source>
        <dbReference type="Google" id="ProtNLM"/>
    </source>
</evidence>
<dbReference type="Proteomes" id="UP000029833">
    <property type="component" value="Unassembled WGS sequence"/>
</dbReference>
<dbReference type="PANTHER" id="PTHR43156">
    <property type="entry name" value="STAGE II SPORULATION PROTEIN E-RELATED"/>
    <property type="match status" value="1"/>
</dbReference>